<dbReference type="EMBL" id="SMFL01000001">
    <property type="protein sequence ID" value="TDE18547.1"/>
    <property type="molecule type" value="Genomic_DNA"/>
</dbReference>
<dbReference type="OrthoDB" id="958085at2"/>
<evidence type="ECO:0000313" key="2">
    <source>
        <dbReference type="EMBL" id="TDE18547.1"/>
    </source>
</evidence>
<feature type="signal peptide" evidence="1">
    <location>
        <begin position="1"/>
        <end position="21"/>
    </location>
</feature>
<reference evidence="2 3" key="1">
    <citation type="submission" date="2019-03" db="EMBL/GenBank/DDBJ databases">
        <title>Dyadobacter AR-3-6 sp. nov., isolated from arctic soil.</title>
        <authorList>
            <person name="Chaudhary D.K."/>
        </authorList>
    </citation>
    <scope>NUCLEOTIDE SEQUENCE [LARGE SCALE GENOMIC DNA]</scope>
    <source>
        <strain evidence="2 3">AR-3-6</strain>
    </source>
</reference>
<feature type="chain" id="PRO_5020580762" description="Periplasmic heavy metal sensor" evidence="1">
    <location>
        <begin position="22"/>
        <end position="131"/>
    </location>
</feature>
<evidence type="ECO:0008006" key="4">
    <source>
        <dbReference type="Google" id="ProtNLM"/>
    </source>
</evidence>
<evidence type="ECO:0000256" key="1">
    <source>
        <dbReference type="SAM" id="SignalP"/>
    </source>
</evidence>
<dbReference type="RefSeq" id="WP_131956558.1">
    <property type="nucleotide sequence ID" value="NZ_SMFL01000001.1"/>
</dbReference>
<proteinExistence type="predicted"/>
<dbReference type="AlphaFoldDB" id="A0A4R5DXA3"/>
<gene>
    <name evidence="2" type="ORF">E0F88_03135</name>
</gene>
<sequence length="131" mass="15351">MKKAIFAIAALAILTVGNGFAQKGYPSKGHDVPVYSNGRLDNAIEEYQINQLDKIVKLTRKQENEIKKIENRYDRMAFNNRRGQSQNTKRLEQQKQREILSVLTPVQHQRLMAYERAQKFDRYNDRPRSRG</sequence>
<dbReference type="Proteomes" id="UP000294850">
    <property type="component" value="Unassembled WGS sequence"/>
</dbReference>
<name>A0A4R5DXA3_9BACT</name>
<accession>A0A4R5DXA3</accession>
<evidence type="ECO:0000313" key="3">
    <source>
        <dbReference type="Proteomes" id="UP000294850"/>
    </source>
</evidence>
<protein>
    <recommendedName>
        <fullName evidence="4">Periplasmic heavy metal sensor</fullName>
    </recommendedName>
</protein>
<keyword evidence="1" id="KW-0732">Signal</keyword>
<keyword evidence="3" id="KW-1185">Reference proteome</keyword>
<organism evidence="2 3">
    <name type="scientific">Dyadobacter psychrotolerans</name>
    <dbReference type="NCBI Taxonomy" id="2541721"/>
    <lineage>
        <taxon>Bacteria</taxon>
        <taxon>Pseudomonadati</taxon>
        <taxon>Bacteroidota</taxon>
        <taxon>Cytophagia</taxon>
        <taxon>Cytophagales</taxon>
        <taxon>Spirosomataceae</taxon>
        <taxon>Dyadobacter</taxon>
    </lineage>
</organism>
<comment type="caution">
    <text evidence="2">The sequence shown here is derived from an EMBL/GenBank/DDBJ whole genome shotgun (WGS) entry which is preliminary data.</text>
</comment>